<proteinExistence type="predicted"/>
<dbReference type="Proteomes" id="UP000325433">
    <property type="component" value="Unassembled WGS sequence"/>
</dbReference>
<reference evidence="2" key="1">
    <citation type="submission" date="2019-04" db="EMBL/GenBank/DDBJ databases">
        <title>Friends and foes A comparative genomics studyof 23 Aspergillus species from section Flavi.</title>
        <authorList>
            <consortium name="DOE Joint Genome Institute"/>
            <person name="Kjaerbolling I."/>
            <person name="Vesth T."/>
            <person name="Frisvad J.C."/>
            <person name="Nybo J.L."/>
            <person name="Theobald S."/>
            <person name="Kildgaard S."/>
            <person name="Isbrandt T."/>
            <person name="Kuo A."/>
            <person name="Sato A."/>
            <person name="Lyhne E.K."/>
            <person name="Kogle M.E."/>
            <person name="Wiebenga A."/>
            <person name="Kun R.S."/>
            <person name="Lubbers R.J."/>
            <person name="Makela M.R."/>
            <person name="Barry K."/>
            <person name="Chovatia M."/>
            <person name="Clum A."/>
            <person name="Daum C."/>
            <person name="Haridas S."/>
            <person name="He G."/>
            <person name="LaButti K."/>
            <person name="Lipzen A."/>
            <person name="Mondo S."/>
            <person name="Riley R."/>
            <person name="Salamov A."/>
            <person name="Simmons B.A."/>
            <person name="Magnuson J.K."/>
            <person name="Henrissat B."/>
            <person name="Mortensen U.H."/>
            <person name="Larsen T.O."/>
            <person name="Devries R.P."/>
            <person name="Grigoriev I.V."/>
            <person name="Machida M."/>
            <person name="Baker S.E."/>
            <person name="Andersen M.R."/>
        </authorList>
    </citation>
    <scope>NUCLEOTIDE SEQUENCE [LARGE SCALE GENOMIC DNA]</scope>
    <source>
        <strain evidence="2">CBS 130015</strain>
    </source>
</reference>
<dbReference type="EMBL" id="ML738298">
    <property type="protein sequence ID" value="KAE8318062.1"/>
    <property type="molecule type" value="Genomic_DNA"/>
</dbReference>
<sequence length="140" mass="15923">MLQEMWSLRLHTERLPQCNICVYCKMDGHLVSNCVRAPPCPICKGKGHPEQFCPQGVVIYTSLRPAKRMRTSPSEQSTDMSISVVSPKHDESRWFAIPKDIREDLSLQETYEFPNLESLCKETIEEIIAGLLPGTGPKEY</sequence>
<evidence type="ECO:0008006" key="3">
    <source>
        <dbReference type="Google" id="ProtNLM"/>
    </source>
</evidence>
<gene>
    <name evidence="1" type="ORF">BDV41DRAFT_411056</name>
</gene>
<name>A0A5N6WBM2_9EURO</name>
<keyword evidence="2" id="KW-1185">Reference proteome</keyword>
<dbReference type="AlphaFoldDB" id="A0A5N6WBM2"/>
<accession>A0A5N6WBM2</accession>
<evidence type="ECO:0000313" key="2">
    <source>
        <dbReference type="Proteomes" id="UP000325433"/>
    </source>
</evidence>
<protein>
    <recommendedName>
        <fullName evidence="3">CCHC-type domain-containing protein</fullName>
    </recommendedName>
</protein>
<evidence type="ECO:0000313" key="1">
    <source>
        <dbReference type="EMBL" id="KAE8318062.1"/>
    </source>
</evidence>
<organism evidence="1 2">
    <name type="scientific">Aspergillus transmontanensis</name>
    <dbReference type="NCBI Taxonomy" id="1034304"/>
    <lineage>
        <taxon>Eukaryota</taxon>
        <taxon>Fungi</taxon>
        <taxon>Dikarya</taxon>
        <taxon>Ascomycota</taxon>
        <taxon>Pezizomycotina</taxon>
        <taxon>Eurotiomycetes</taxon>
        <taxon>Eurotiomycetidae</taxon>
        <taxon>Eurotiales</taxon>
        <taxon>Aspergillaceae</taxon>
        <taxon>Aspergillus</taxon>
        <taxon>Aspergillus subgen. Circumdati</taxon>
    </lineage>
</organism>